<dbReference type="PANTHER" id="PTHR33112:SF16">
    <property type="entry name" value="HETEROKARYON INCOMPATIBILITY DOMAIN-CONTAINING PROTEIN"/>
    <property type="match status" value="1"/>
</dbReference>
<protein>
    <recommendedName>
        <fullName evidence="1">Heterokaryon incompatibility domain-containing protein</fullName>
    </recommendedName>
</protein>
<evidence type="ECO:0000313" key="3">
    <source>
        <dbReference type="Proteomes" id="UP001172155"/>
    </source>
</evidence>
<proteinExistence type="predicted"/>
<comment type="caution">
    <text evidence="2">The sequence shown here is derived from an EMBL/GenBank/DDBJ whole genome shotgun (WGS) entry which is preliminary data.</text>
</comment>
<reference evidence="2" key="1">
    <citation type="submission" date="2023-06" db="EMBL/GenBank/DDBJ databases">
        <title>Genome-scale phylogeny and comparative genomics of the fungal order Sordariales.</title>
        <authorList>
            <consortium name="Lawrence Berkeley National Laboratory"/>
            <person name="Hensen N."/>
            <person name="Bonometti L."/>
            <person name="Westerberg I."/>
            <person name="Brannstrom I.O."/>
            <person name="Guillou S."/>
            <person name="Cros-Aarteil S."/>
            <person name="Calhoun S."/>
            <person name="Haridas S."/>
            <person name="Kuo A."/>
            <person name="Mondo S."/>
            <person name="Pangilinan J."/>
            <person name="Riley R."/>
            <person name="LaButti K."/>
            <person name="Andreopoulos B."/>
            <person name="Lipzen A."/>
            <person name="Chen C."/>
            <person name="Yanf M."/>
            <person name="Daum C."/>
            <person name="Ng V."/>
            <person name="Clum A."/>
            <person name="Steindorff A."/>
            <person name="Ohm R."/>
            <person name="Martin F."/>
            <person name="Silar P."/>
            <person name="Natvig D."/>
            <person name="Lalanne C."/>
            <person name="Gautier V."/>
            <person name="Ament-velasquez S.L."/>
            <person name="Kruys A."/>
            <person name="Hutchinson M.I."/>
            <person name="Powell A.J."/>
            <person name="Barry K."/>
            <person name="Miller A.N."/>
            <person name="Grigoriev I.V."/>
            <person name="Debuchy R."/>
            <person name="Gladieux P."/>
            <person name="Thoren M.H."/>
            <person name="Johannesson H."/>
        </authorList>
    </citation>
    <scope>NUCLEOTIDE SEQUENCE</scope>
    <source>
        <strain evidence="2">SMH3187-1</strain>
    </source>
</reference>
<name>A0AA40BP50_9PEZI</name>
<accession>A0AA40BP50</accession>
<evidence type="ECO:0000259" key="1">
    <source>
        <dbReference type="Pfam" id="PF06985"/>
    </source>
</evidence>
<dbReference type="EMBL" id="JAUKUD010000007">
    <property type="protein sequence ID" value="KAK0737805.1"/>
    <property type="molecule type" value="Genomic_DNA"/>
</dbReference>
<evidence type="ECO:0000313" key="2">
    <source>
        <dbReference type="EMBL" id="KAK0737805.1"/>
    </source>
</evidence>
<dbReference type="Pfam" id="PF06985">
    <property type="entry name" value="HET"/>
    <property type="match status" value="1"/>
</dbReference>
<sequence length="447" mass="50501">MPHEVSVHVTTTLRFNQDEEQIGLILCSETVTAKLGLRYLSVDSLCIIQDSESDKAQEIARMSDVYRMSYITISAASAETCYEGFLQHRQDYGEPVKVPFGCQDGLVGSVLLYRKSKVLVESLDPQEPIDKRAWMLQESFMSPRLLIYCRNQLFWSCQHVRGRDGGVWPGGLEDGAQTGEEHYNRIRYRASYRGGARDRLAVLGSASIDTWKQIIENYSRRRLTEPLDKFLAVSSIAAHFSDLLSSQYLAGLFKTEFARQLFWKAKLPSNLTRPGVWRSPSWSFMSIDGDIDFSVTQRRDVEPKAGQITDFKITLEDDNLPFGKLRAGWIKIRGYLGQVYPSRTDHSPSGLGGKLRFGPEPAASSTLPFGEFQFDTVNLEASVVTTNHDPRGWSAPIWCLNFRSRSFGLMLDKLPDGNFHRVGVFGTDSDALRASSKKWQRVEIVIV</sequence>
<dbReference type="AlphaFoldDB" id="A0AA40BP50"/>
<feature type="domain" description="Heterokaryon incompatibility" evidence="1">
    <location>
        <begin position="30"/>
        <end position="138"/>
    </location>
</feature>
<organism evidence="2 3">
    <name type="scientific">Schizothecium vesticola</name>
    <dbReference type="NCBI Taxonomy" id="314040"/>
    <lineage>
        <taxon>Eukaryota</taxon>
        <taxon>Fungi</taxon>
        <taxon>Dikarya</taxon>
        <taxon>Ascomycota</taxon>
        <taxon>Pezizomycotina</taxon>
        <taxon>Sordariomycetes</taxon>
        <taxon>Sordariomycetidae</taxon>
        <taxon>Sordariales</taxon>
        <taxon>Schizotheciaceae</taxon>
        <taxon>Schizothecium</taxon>
    </lineage>
</organism>
<gene>
    <name evidence="2" type="ORF">B0T18DRAFT_394218</name>
</gene>
<dbReference type="PANTHER" id="PTHR33112">
    <property type="entry name" value="DOMAIN PROTEIN, PUTATIVE-RELATED"/>
    <property type="match status" value="1"/>
</dbReference>
<dbReference type="InterPro" id="IPR010730">
    <property type="entry name" value="HET"/>
</dbReference>
<keyword evidence="3" id="KW-1185">Reference proteome</keyword>
<dbReference type="Proteomes" id="UP001172155">
    <property type="component" value="Unassembled WGS sequence"/>
</dbReference>